<dbReference type="EMBL" id="BMXY01000002">
    <property type="protein sequence ID" value="GGZ66626.1"/>
    <property type="molecule type" value="Genomic_DNA"/>
</dbReference>
<dbReference type="Proteomes" id="UP000643403">
    <property type="component" value="Unassembled WGS sequence"/>
</dbReference>
<reference evidence="2" key="1">
    <citation type="journal article" date="2019" name="Int. J. Syst. Evol. Microbiol.">
        <title>The Global Catalogue of Microorganisms (GCM) 10K type strain sequencing project: providing services to taxonomists for standard genome sequencing and annotation.</title>
        <authorList>
            <consortium name="The Broad Institute Genomics Platform"/>
            <consortium name="The Broad Institute Genome Sequencing Center for Infectious Disease"/>
            <person name="Wu L."/>
            <person name="Ma J."/>
        </authorList>
    </citation>
    <scope>NUCLEOTIDE SEQUENCE [LARGE SCALE GENOMIC DNA]</scope>
    <source>
        <strain evidence="2">KCTC 22558</strain>
    </source>
</reference>
<proteinExistence type="predicted"/>
<evidence type="ECO:0000313" key="1">
    <source>
        <dbReference type="EMBL" id="GGZ66626.1"/>
    </source>
</evidence>
<keyword evidence="2" id="KW-1185">Reference proteome</keyword>
<comment type="caution">
    <text evidence="1">The sequence shown here is derived from an EMBL/GenBank/DDBJ whole genome shotgun (WGS) entry which is preliminary data.</text>
</comment>
<protein>
    <submittedName>
        <fullName evidence="1">Uncharacterized protein</fullName>
    </submittedName>
</protein>
<organism evidence="1 2">
    <name type="scientific">Cognatilysobacter xinjiangensis</name>
    <dbReference type="NCBI Taxonomy" id="546892"/>
    <lineage>
        <taxon>Bacteria</taxon>
        <taxon>Pseudomonadati</taxon>
        <taxon>Pseudomonadota</taxon>
        <taxon>Gammaproteobacteria</taxon>
        <taxon>Lysobacterales</taxon>
        <taxon>Lysobacteraceae</taxon>
        <taxon>Cognatilysobacter</taxon>
    </lineage>
</organism>
<evidence type="ECO:0000313" key="2">
    <source>
        <dbReference type="Proteomes" id="UP000643403"/>
    </source>
</evidence>
<name>A0ABQ3C3M2_9GAMM</name>
<gene>
    <name evidence="1" type="ORF">GCM10008101_21100</name>
</gene>
<sequence length="230" mass="25554">MKQALQIRPIAVACMALTLSVLAGAWLIAPRPAFHPPVTADGPWIPLPRSGMDAGGYDMRMAVSRGFLRDDDTETPVALSCGANPNAPDEPHYRAWIGDGFSEAPYRTWKIDIIVRGNTANVSVREAPSPPMPPRSIGPRNETWVTPARLAVVPLDALEPVRRAWDTEAVWHRTQERMWCDGRTAFLEACVAGRYAARDRGCDLDRGIAQLWSVFQMTLPTPEAGRWERR</sequence>
<accession>A0ABQ3C3M2</accession>